<evidence type="ECO:0000313" key="2">
    <source>
        <dbReference type="Proteomes" id="UP001560267"/>
    </source>
</evidence>
<proteinExistence type="predicted"/>
<protein>
    <submittedName>
        <fullName evidence="1">Uncharacterized protein</fullName>
    </submittedName>
</protein>
<keyword evidence="2" id="KW-1185">Reference proteome</keyword>
<name>A0ABV3Y5R9_9ACTN</name>
<organism evidence="1 2">
    <name type="scientific">Ferrimicrobium acidiphilum</name>
    <dbReference type="NCBI Taxonomy" id="121039"/>
    <lineage>
        <taxon>Bacteria</taxon>
        <taxon>Bacillati</taxon>
        <taxon>Actinomycetota</taxon>
        <taxon>Acidimicrobiia</taxon>
        <taxon>Acidimicrobiales</taxon>
        <taxon>Acidimicrobiaceae</taxon>
        <taxon>Ferrimicrobium</taxon>
    </lineage>
</organism>
<accession>A0ABV3Y5R9</accession>
<sequence length="314" mass="34829">MESQTAELKRQLELEIVKLRRSGKLPPSLEAKMTQAVSELKPRLRFDSTRDRLFNLEATSYIDTAVPTDSQKPGVALVKRVIKAGIGWYLTYVTQQINNFTFETVGLLNALELRLAEQERRLARVAPHIALGEVIGHFPVSAHTEDLVYQELRARRYDRPLLIAEAASDGLLARLSQDEPDFAYGQEADPRLADDAAARGLDIRNTSLLWHLEHCGDGSLGGVVLRGVELECSPIWYKRAILAEIARVLAPSAIALLVHHEPEVLDEAPDLEAMAAIRGEPISAKAWGILADEAGYGTRTERIDALTAITRLER</sequence>
<dbReference type="RefSeq" id="WP_369084521.1">
    <property type="nucleotide sequence ID" value="NZ_JBFSHR010000025.1"/>
</dbReference>
<reference evidence="1 2" key="1">
    <citation type="submission" date="2024-07" db="EMBL/GenBank/DDBJ databases">
        <title>Draft Genome Sequence of Ferrimicrobium acidiphilum Strain YE2023, Isolated from a Pulp of Bioleach Reactor.</title>
        <authorList>
            <person name="Elkina Y.A."/>
            <person name="Bulaeva A.G."/>
            <person name="Beletsky A.V."/>
            <person name="Mardanov A.V."/>
        </authorList>
    </citation>
    <scope>NUCLEOTIDE SEQUENCE [LARGE SCALE GENOMIC DNA]</scope>
    <source>
        <strain evidence="1 2">YE2023</strain>
    </source>
</reference>
<gene>
    <name evidence="1" type="ORF">AB6A68_08075</name>
</gene>
<evidence type="ECO:0000313" key="1">
    <source>
        <dbReference type="EMBL" id="MEX6429794.1"/>
    </source>
</evidence>
<comment type="caution">
    <text evidence="1">The sequence shown here is derived from an EMBL/GenBank/DDBJ whole genome shotgun (WGS) entry which is preliminary data.</text>
</comment>
<dbReference type="EMBL" id="JBFSHR010000025">
    <property type="protein sequence ID" value="MEX6429794.1"/>
    <property type="molecule type" value="Genomic_DNA"/>
</dbReference>
<dbReference type="Proteomes" id="UP001560267">
    <property type="component" value="Unassembled WGS sequence"/>
</dbReference>